<comment type="caution">
    <text evidence="8">The sequence shown here is derived from an EMBL/GenBank/DDBJ whole genome shotgun (WGS) entry which is preliminary data.</text>
</comment>
<keyword evidence="8" id="KW-0547">Nucleotide-binding</keyword>
<keyword evidence="5" id="KW-0472">Membrane</keyword>
<evidence type="ECO:0000259" key="7">
    <source>
        <dbReference type="Pfam" id="PF04024"/>
    </source>
</evidence>
<gene>
    <name evidence="8" type="ORF">EFL26_05560</name>
</gene>
<evidence type="ECO:0000259" key="6">
    <source>
        <dbReference type="Pfam" id="PF02518"/>
    </source>
</evidence>
<dbReference type="AlphaFoldDB" id="A0A3N0GW66"/>
<evidence type="ECO:0000256" key="5">
    <source>
        <dbReference type="SAM" id="Phobius"/>
    </source>
</evidence>
<keyword evidence="9" id="KW-1185">Reference proteome</keyword>
<protein>
    <submittedName>
        <fullName evidence="8">ATP-binding protein</fullName>
    </submittedName>
</protein>
<keyword evidence="5" id="KW-0812">Transmembrane</keyword>
<dbReference type="InterPro" id="IPR009100">
    <property type="entry name" value="AcylCoA_DH/oxidase_NM_dom_sf"/>
</dbReference>
<dbReference type="InterPro" id="IPR003594">
    <property type="entry name" value="HATPase_dom"/>
</dbReference>
<dbReference type="PANTHER" id="PTHR24421:SF61">
    <property type="entry name" value="OXYGEN SENSOR HISTIDINE KINASE NREB"/>
    <property type="match status" value="1"/>
</dbReference>
<dbReference type="GO" id="GO:0016627">
    <property type="term" value="F:oxidoreductase activity, acting on the CH-CH group of donors"/>
    <property type="evidence" value="ECO:0007669"/>
    <property type="project" value="InterPro"/>
</dbReference>
<keyword evidence="1" id="KW-0808">Transferase</keyword>
<keyword evidence="5" id="KW-1133">Transmembrane helix</keyword>
<name>A0A3N0GW66_9ACTN</name>
<keyword evidence="3" id="KW-0902">Two-component regulatory system</keyword>
<feature type="transmembrane region" description="Helical" evidence="5">
    <location>
        <begin position="90"/>
        <end position="113"/>
    </location>
</feature>
<dbReference type="Pfam" id="PF02518">
    <property type="entry name" value="HATPase_c"/>
    <property type="match status" value="1"/>
</dbReference>
<accession>A0A3N0GW66</accession>
<evidence type="ECO:0000256" key="4">
    <source>
        <dbReference type="SAM" id="MobiDB-lite"/>
    </source>
</evidence>
<evidence type="ECO:0000313" key="9">
    <source>
        <dbReference type="Proteomes" id="UP000279994"/>
    </source>
</evidence>
<feature type="compositionally biased region" description="Basic and acidic residues" evidence="4">
    <location>
        <begin position="397"/>
        <end position="406"/>
    </location>
</feature>
<feature type="domain" description="Phage shock protein PspC N-terminal" evidence="7">
    <location>
        <begin position="6"/>
        <end position="62"/>
    </location>
</feature>
<reference evidence="8 9" key="1">
    <citation type="submission" date="2018-11" db="EMBL/GenBank/DDBJ databases">
        <authorList>
            <person name="Li F."/>
        </authorList>
    </citation>
    <scope>NUCLEOTIDE SEQUENCE [LARGE SCALE GENOMIC DNA]</scope>
    <source>
        <strain evidence="8 9">Gsoil 818</strain>
    </source>
</reference>
<keyword evidence="2" id="KW-0418">Kinase</keyword>
<dbReference type="CDD" id="cd16917">
    <property type="entry name" value="HATPase_UhpB-NarQ-NarX-like"/>
    <property type="match status" value="1"/>
</dbReference>
<dbReference type="GO" id="GO:0005524">
    <property type="term" value="F:ATP binding"/>
    <property type="evidence" value="ECO:0007669"/>
    <property type="project" value="UniProtKB-KW"/>
</dbReference>
<feature type="transmembrane region" description="Helical" evidence="5">
    <location>
        <begin position="158"/>
        <end position="185"/>
    </location>
</feature>
<feature type="transmembrane region" description="Helical" evidence="5">
    <location>
        <begin position="119"/>
        <end position="137"/>
    </location>
</feature>
<dbReference type="PANTHER" id="PTHR24421">
    <property type="entry name" value="NITRATE/NITRITE SENSOR PROTEIN NARX-RELATED"/>
    <property type="match status" value="1"/>
</dbReference>
<proteinExistence type="predicted"/>
<evidence type="ECO:0000313" key="8">
    <source>
        <dbReference type="EMBL" id="RNM16426.1"/>
    </source>
</evidence>
<evidence type="ECO:0000256" key="3">
    <source>
        <dbReference type="ARBA" id="ARBA00023012"/>
    </source>
</evidence>
<dbReference type="GO" id="GO:0000160">
    <property type="term" value="P:phosphorelay signal transduction system"/>
    <property type="evidence" value="ECO:0007669"/>
    <property type="project" value="UniProtKB-KW"/>
</dbReference>
<dbReference type="SUPFAM" id="SSF56645">
    <property type="entry name" value="Acyl-CoA dehydrogenase NM domain-like"/>
    <property type="match status" value="1"/>
</dbReference>
<dbReference type="InterPro" id="IPR007168">
    <property type="entry name" value="Phageshock_PspC_N"/>
</dbReference>
<dbReference type="GO" id="GO:0016301">
    <property type="term" value="F:kinase activity"/>
    <property type="evidence" value="ECO:0007669"/>
    <property type="project" value="UniProtKB-KW"/>
</dbReference>
<dbReference type="InterPro" id="IPR036890">
    <property type="entry name" value="HATPase_C_sf"/>
</dbReference>
<dbReference type="Gene3D" id="3.30.565.10">
    <property type="entry name" value="Histidine kinase-like ATPase, C-terminal domain"/>
    <property type="match status" value="1"/>
</dbReference>
<feature type="region of interest" description="Disordered" evidence="4">
    <location>
        <begin position="390"/>
        <end position="417"/>
    </location>
</feature>
<feature type="domain" description="Histidine kinase/HSP90-like ATPase" evidence="6">
    <location>
        <begin position="326"/>
        <end position="413"/>
    </location>
</feature>
<dbReference type="OrthoDB" id="3534856at2"/>
<evidence type="ECO:0000256" key="1">
    <source>
        <dbReference type="ARBA" id="ARBA00022679"/>
    </source>
</evidence>
<dbReference type="SUPFAM" id="SSF55874">
    <property type="entry name" value="ATPase domain of HSP90 chaperone/DNA topoisomerase II/histidine kinase"/>
    <property type="match status" value="1"/>
</dbReference>
<feature type="transmembrane region" description="Helical" evidence="5">
    <location>
        <begin position="37"/>
        <end position="60"/>
    </location>
</feature>
<dbReference type="EMBL" id="RJSF01000009">
    <property type="protein sequence ID" value="RNM16426.1"/>
    <property type="molecule type" value="Genomic_DNA"/>
</dbReference>
<keyword evidence="8" id="KW-0067">ATP-binding</keyword>
<organism evidence="8 9">
    <name type="scientific">Nocardioides pocheonensis</name>
    <dbReference type="NCBI Taxonomy" id="661485"/>
    <lineage>
        <taxon>Bacteria</taxon>
        <taxon>Bacillati</taxon>
        <taxon>Actinomycetota</taxon>
        <taxon>Actinomycetes</taxon>
        <taxon>Propionibacteriales</taxon>
        <taxon>Nocardioidaceae</taxon>
        <taxon>Nocardioides</taxon>
    </lineage>
</organism>
<sequence>MDPFPRKAYRQPDEAIIGGVAAGLAEHLGLPVLGVRVAFIVLAVMGGFGLVFYAGLWMVLPARRHFADQAPGLAAAERQGKRRPGRVHRLADLGPLVATGAIALGVAAMFALVTGQGVLFWPVVLGIAGVAVLWRQADEAQRERWLDPSGRIGIVRAVVGLGGLASYLRLLVGGFLVVSAIMLFSLVSGDWAAARNVGLAAVLCFIGLGFIVGPWLVRLSSDLSEERTERIRSQERADVAAHLHDSVLQTLALIQKSAHDPATVARLARSQERDLRSWLFDSTGGDPTTFAAALRTIAGEVDDAYGVPVEVVCVGDAPVSERLRPIVLATREAAVNAARHAGAARVDVYAEAAPDRVEVFVRDRGAGFDPDAVPQDRHGLRDSIVDRMHRHGGSAEIRSRPGEGTEIRLTQPLGDQR</sequence>
<dbReference type="Pfam" id="PF04024">
    <property type="entry name" value="PspC"/>
    <property type="match status" value="1"/>
</dbReference>
<evidence type="ECO:0000256" key="2">
    <source>
        <dbReference type="ARBA" id="ARBA00022777"/>
    </source>
</evidence>
<dbReference type="Proteomes" id="UP000279994">
    <property type="component" value="Unassembled WGS sequence"/>
</dbReference>
<dbReference type="InterPro" id="IPR050482">
    <property type="entry name" value="Sensor_HK_TwoCompSys"/>
</dbReference>
<feature type="transmembrane region" description="Helical" evidence="5">
    <location>
        <begin position="197"/>
        <end position="217"/>
    </location>
</feature>